<dbReference type="EMBL" id="SYVV01000026">
    <property type="protein sequence ID" value="TKG31322.1"/>
    <property type="molecule type" value="Genomic_DNA"/>
</dbReference>
<proteinExistence type="predicted"/>
<dbReference type="AlphaFoldDB" id="A0A2N7NKM0"/>
<reference evidence="1" key="2">
    <citation type="submission" date="2016-07" db="EMBL/GenBank/DDBJ databases">
        <authorList>
            <person name="Wan K."/>
            <person name="Booth B."/>
            <person name="Spirohn K."/>
            <person name="Hao T."/>
            <person name="Hu Y."/>
            <person name="Calderwood M."/>
            <person name="Hill D."/>
            <person name="Mohr S."/>
            <person name="Vidal M."/>
            <person name="Celniker S."/>
            <person name="Perrimon N."/>
        </authorList>
    </citation>
    <scope>NUCLEOTIDE SEQUENCE</scope>
    <source>
        <strain evidence="1">10N.222.48.A2</strain>
    </source>
</reference>
<gene>
    <name evidence="1" type="ORF">BCS92_08805</name>
    <name evidence="2" type="ORF">FC057_14355</name>
</gene>
<accession>A0A2N7NKM0</accession>
<dbReference type="Proteomes" id="UP000235579">
    <property type="component" value="Unassembled WGS sequence"/>
</dbReference>
<evidence type="ECO:0000313" key="4">
    <source>
        <dbReference type="Proteomes" id="UP000308018"/>
    </source>
</evidence>
<reference evidence="1" key="3">
    <citation type="journal article" date="2018" name="Nature">
        <title>A major lineage of non-tailed dsDNA viruses as unrecognized killers of marine bacteria.</title>
        <authorList>
            <person name="Kauffman K.M."/>
            <person name="Hussain F.A."/>
            <person name="Yang J."/>
            <person name="Arevalo P."/>
            <person name="Brown J.M."/>
            <person name="Chang W.K."/>
            <person name="VanInsberghe D."/>
            <person name="Elsherbini J."/>
            <person name="Sharma R.S."/>
            <person name="Cutler M.B."/>
            <person name="Kelly L."/>
            <person name="Polz M.F."/>
        </authorList>
    </citation>
    <scope>NUCLEOTIDE SEQUENCE</scope>
    <source>
        <strain evidence="1">10N.222.48.A2</strain>
    </source>
</reference>
<name>A0A2N7NKM0_9VIBR</name>
<protein>
    <recommendedName>
        <fullName evidence="5">JmjC domain-containing protein</fullName>
    </recommendedName>
</protein>
<evidence type="ECO:0000313" key="1">
    <source>
        <dbReference type="EMBL" id="PMP15602.1"/>
    </source>
</evidence>
<dbReference type="SUPFAM" id="SSF51197">
    <property type="entry name" value="Clavaminate synthase-like"/>
    <property type="match status" value="1"/>
</dbReference>
<dbReference type="Proteomes" id="UP000308018">
    <property type="component" value="Unassembled WGS sequence"/>
</dbReference>
<comment type="caution">
    <text evidence="1">The sequence shown here is derived from an EMBL/GenBank/DDBJ whole genome shotgun (WGS) entry which is preliminary data.</text>
</comment>
<reference evidence="2 4" key="4">
    <citation type="submission" date="2019-04" db="EMBL/GenBank/DDBJ databases">
        <title>A reverse ecology approach based on a biological definition of microbial populations.</title>
        <authorList>
            <person name="Arevalo P."/>
            <person name="Vaninsberghe D."/>
            <person name="Elsherbini J."/>
            <person name="Gore J."/>
            <person name="Polz M."/>
        </authorList>
    </citation>
    <scope>NUCLEOTIDE SEQUENCE [LARGE SCALE GENOMIC DNA]</scope>
    <source>
        <strain evidence="2 4">10N.222.45.A8</strain>
    </source>
</reference>
<evidence type="ECO:0008006" key="5">
    <source>
        <dbReference type="Google" id="ProtNLM"/>
    </source>
</evidence>
<evidence type="ECO:0000313" key="3">
    <source>
        <dbReference type="Proteomes" id="UP000235579"/>
    </source>
</evidence>
<sequence length="329" mass="37614">MCFKFYQEIFNSIDELNIGIKPSDSFSTSHVTPEKFRSLAASIYDSILNVGSSRFNLRLILEGKDLHPAMFIESRIGDGLIEHSVVDGDNVVQFLKKGGTFVFDHMNDYIPQARLVQEYIESKYGVKCWVQCYVTCSKGTAFFMHADDHPFIIFQIMGKKQWNHDNNTPNITYSVGDMAFYPRGKKHNVHGLGELTMHLTVAFEGYNDTTYDQLNLEEKLKVLKPRVGSSLPYSIAPELLKKTTNLRAYYNHFPPLKSMGSYDVLITPKKRIKLKPIYSSILKLIQTEFFLNARDISNELGLPESQVMDFLLFGLKEGLIIKGCRDESY</sequence>
<evidence type="ECO:0000313" key="2">
    <source>
        <dbReference type="EMBL" id="TKG31322.1"/>
    </source>
</evidence>
<reference evidence="3" key="1">
    <citation type="submission" date="2016-07" db="EMBL/GenBank/DDBJ databases">
        <title>Nontailed viruses are major unrecognized killers of bacteria in the ocean.</title>
        <authorList>
            <person name="Kauffman K."/>
            <person name="Hussain F."/>
            <person name="Yang J."/>
            <person name="Arevalo P."/>
            <person name="Brown J."/>
            <person name="Cutler M."/>
            <person name="Kelly L."/>
            <person name="Polz M.F."/>
        </authorList>
    </citation>
    <scope>NUCLEOTIDE SEQUENCE [LARGE SCALE GENOMIC DNA]</scope>
    <source>
        <strain evidence="3">10N.222.48.A2</strain>
    </source>
</reference>
<dbReference type="EMBL" id="MDBP01000034">
    <property type="protein sequence ID" value="PMP15602.1"/>
    <property type="molecule type" value="Genomic_DNA"/>
</dbReference>
<dbReference type="RefSeq" id="WP_102257644.1">
    <property type="nucleotide sequence ID" value="NZ_MDBP01000034.1"/>
</dbReference>
<dbReference type="Gene3D" id="2.60.120.650">
    <property type="entry name" value="Cupin"/>
    <property type="match status" value="1"/>
</dbReference>
<organism evidence="1 3">
    <name type="scientific">Vibrio tasmaniensis</name>
    <dbReference type="NCBI Taxonomy" id="212663"/>
    <lineage>
        <taxon>Bacteria</taxon>
        <taxon>Pseudomonadati</taxon>
        <taxon>Pseudomonadota</taxon>
        <taxon>Gammaproteobacteria</taxon>
        <taxon>Vibrionales</taxon>
        <taxon>Vibrionaceae</taxon>
        <taxon>Vibrio</taxon>
    </lineage>
</organism>